<dbReference type="Pfam" id="PF01547">
    <property type="entry name" value="SBP_bac_1"/>
    <property type="match status" value="1"/>
</dbReference>
<organism evidence="8 9">
    <name type="scientific">Pacificitalea manganoxidans</name>
    <dbReference type="NCBI Taxonomy" id="1411902"/>
    <lineage>
        <taxon>Bacteria</taxon>
        <taxon>Pseudomonadati</taxon>
        <taxon>Pseudomonadota</taxon>
        <taxon>Alphaproteobacteria</taxon>
        <taxon>Rhodobacterales</taxon>
        <taxon>Paracoccaceae</taxon>
        <taxon>Pacificitalea</taxon>
    </lineage>
</organism>
<dbReference type="InterPro" id="IPR005967">
    <property type="entry name" value="ThiB"/>
</dbReference>
<feature type="signal peptide" evidence="7">
    <location>
        <begin position="1"/>
        <end position="39"/>
    </location>
</feature>
<dbReference type="PANTHER" id="PTHR30006:SF3">
    <property type="entry name" value="THIAMINE-BINDING PERIPLASMIC PROTEIN"/>
    <property type="match status" value="1"/>
</dbReference>
<keyword evidence="5 7" id="KW-0732">Signal</keyword>
<accession>A0A291LVJ6</accession>
<gene>
    <name evidence="8" type="ORF">CBW24_01005</name>
</gene>
<dbReference type="InterPro" id="IPR006059">
    <property type="entry name" value="SBP"/>
</dbReference>
<dbReference type="PROSITE" id="PS01037">
    <property type="entry name" value="SBP_BACTERIAL_1"/>
    <property type="match status" value="1"/>
</dbReference>
<dbReference type="SUPFAM" id="SSF53850">
    <property type="entry name" value="Periplasmic binding protein-like II"/>
    <property type="match status" value="1"/>
</dbReference>
<dbReference type="KEGG" id="cmag:CBW24_01005"/>
<evidence type="ECO:0000256" key="3">
    <source>
        <dbReference type="ARBA" id="ARBA00019815"/>
    </source>
</evidence>
<keyword evidence="4" id="KW-0813">Transport</keyword>
<dbReference type="GO" id="GO:0030976">
    <property type="term" value="F:thiamine pyrophosphate binding"/>
    <property type="evidence" value="ECO:0007669"/>
    <property type="project" value="TreeGrafter"/>
</dbReference>
<evidence type="ECO:0000256" key="7">
    <source>
        <dbReference type="SAM" id="SignalP"/>
    </source>
</evidence>
<comment type="similarity">
    <text evidence="2">Belongs to the bacterial solute-binding protein 1 family.</text>
</comment>
<dbReference type="PANTHER" id="PTHR30006">
    <property type="entry name" value="THIAMINE-BINDING PERIPLASMIC PROTEIN-RELATED"/>
    <property type="match status" value="1"/>
</dbReference>
<reference evidence="8 9" key="1">
    <citation type="submission" date="2017-05" db="EMBL/GenBank/DDBJ databases">
        <title>Comparative genomic and metabolic analysis of manganese-oxidizing mechanisms in Celeribater manganoxidans DY25T: its adaption to the environment of polymetallic nodule.</title>
        <authorList>
            <person name="Wang X."/>
        </authorList>
    </citation>
    <scope>NUCLEOTIDE SEQUENCE [LARGE SCALE GENOMIC DNA]</scope>
    <source>
        <strain evidence="8 9">DY25</strain>
    </source>
</reference>
<dbReference type="InterPro" id="IPR005948">
    <property type="entry name" value="ThiB-like"/>
</dbReference>
<dbReference type="GO" id="GO:0030288">
    <property type="term" value="C:outer membrane-bounded periplasmic space"/>
    <property type="evidence" value="ECO:0007669"/>
    <property type="project" value="InterPro"/>
</dbReference>
<evidence type="ECO:0000256" key="1">
    <source>
        <dbReference type="ARBA" id="ARBA00004418"/>
    </source>
</evidence>
<dbReference type="NCBIfam" id="TIGR01254">
    <property type="entry name" value="sfuA"/>
    <property type="match status" value="1"/>
</dbReference>
<dbReference type="GO" id="GO:0055085">
    <property type="term" value="P:transmembrane transport"/>
    <property type="evidence" value="ECO:0007669"/>
    <property type="project" value="InterPro"/>
</dbReference>
<proteinExistence type="inferred from homology"/>
<protein>
    <recommendedName>
        <fullName evidence="3">Thiamine-binding periplasmic protein</fullName>
    </recommendedName>
</protein>
<keyword evidence="9" id="KW-1185">Reference proteome</keyword>
<dbReference type="OrthoDB" id="8013425at2"/>
<dbReference type="EMBL" id="CP021404">
    <property type="protein sequence ID" value="ATI40729.1"/>
    <property type="molecule type" value="Genomic_DNA"/>
</dbReference>
<dbReference type="Gene3D" id="3.40.190.10">
    <property type="entry name" value="Periplasmic binding protein-like II"/>
    <property type="match status" value="2"/>
</dbReference>
<dbReference type="NCBIfam" id="TIGR01276">
    <property type="entry name" value="thiB"/>
    <property type="match status" value="1"/>
</dbReference>
<feature type="chain" id="PRO_5012313101" description="Thiamine-binding periplasmic protein" evidence="7">
    <location>
        <begin position="40"/>
        <end position="354"/>
    </location>
</feature>
<dbReference type="AlphaFoldDB" id="A0A291LVJ6"/>
<name>A0A291LVJ6_9RHOB</name>
<dbReference type="GO" id="GO:0015888">
    <property type="term" value="P:thiamine transport"/>
    <property type="evidence" value="ECO:0007669"/>
    <property type="project" value="InterPro"/>
</dbReference>
<dbReference type="CDD" id="cd13545">
    <property type="entry name" value="PBP2_TbpA"/>
    <property type="match status" value="1"/>
</dbReference>
<keyword evidence="6" id="KW-0574">Periplasm</keyword>
<dbReference type="Proteomes" id="UP000219050">
    <property type="component" value="Chromosome"/>
</dbReference>
<evidence type="ECO:0000313" key="8">
    <source>
        <dbReference type="EMBL" id="ATI40729.1"/>
    </source>
</evidence>
<dbReference type="RefSeq" id="WP_097372383.1">
    <property type="nucleotide sequence ID" value="NZ_CP021404.1"/>
</dbReference>
<dbReference type="GO" id="GO:0030975">
    <property type="term" value="F:thiamine binding"/>
    <property type="evidence" value="ECO:0007669"/>
    <property type="project" value="InterPro"/>
</dbReference>
<sequence>MRPLTPTRFAAVPPLFARGAAVACATGLAFALHTGAASAQEADRPVLTLYTYDSFVSDWGPGPLVEAAFEAECACDLELIGAGDGAALLARLKMEGPRTEADIVLGLDTNLTANAAATGLFAPHGMGDLALDLPVAWDDPMFVPFDWGYFAFIYDNTELSDVPTSFEELAAAPEDLKIVIQDPRSSTPGLGLLMWVKAAYGERAPDIWEALAPHVLTVTKGWSEAYGMFTEGEADMVLSYTTSPAYHLLVEQDETKSAAAFDEGHYVQVEVAGKIASTDQPELADQFLQFMLTEAFQSVIFETNWMYPAVTPESGLPAGAETLVQPERALLLSADEAEAARDDALDEWLTALSR</sequence>
<evidence type="ECO:0000256" key="4">
    <source>
        <dbReference type="ARBA" id="ARBA00022448"/>
    </source>
</evidence>
<evidence type="ECO:0000256" key="6">
    <source>
        <dbReference type="ARBA" id="ARBA00022764"/>
    </source>
</evidence>
<dbReference type="InterPro" id="IPR006061">
    <property type="entry name" value="SBP_1_CS"/>
</dbReference>
<evidence type="ECO:0000256" key="2">
    <source>
        <dbReference type="ARBA" id="ARBA00008520"/>
    </source>
</evidence>
<comment type="subcellular location">
    <subcellularLocation>
        <location evidence="1">Periplasm</location>
    </subcellularLocation>
</comment>
<evidence type="ECO:0000313" key="9">
    <source>
        <dbReference type="Proteomes" id="UP000219050"/>
    </source>
</evidence>
<evidence type="ECO:0000256" key="5">
    <source>
        <dbReference type="ARBA" id="ARBA00022729"/>
    </source>
</evidence>